<accession>A0A182MSC8</accession>
<reference evidence="2" key="2">
    <citation type="submission" date="2020-05" db="UniProtKB">
        <authorList>
            <consortium name="EnsemblMetazoa"/>
        </authorList>
    </citation>
    <scope>IDENTIFICATION</scope>
    <source>
        <strain evidence="2">A-37</strain>
    </source>
</reference>
<protein>
    <submittedName>
        <fullName evidence="2">Uncharacterized protein</fullName>
    </submittedName>
</protein>
<dbReference type="EnsemblMetazoa" id="ACUA025091-RA">
    <property type="protein sequence ID" value="ACUA025091-PA"/>
    <property type="gene ID" value="ACUA025091"/>
</dbReference>
<evidence type="ECO:0000313" key="2">
    <source>
        <dbReference type="EnsemblMetazoa" id="ACUA025091-PA"/>
    </source>
</evidence>
<feature type="compositionally biased region" description="Acidic residues" evidence="1">
    <location>
        <begin position="61"/>
        <end position="76"/>
    </location>
</feature>
<name>A0A182MSC8_9DIPT</name>
<dbReference type="EMBL" id="AXCM01016209">
    <property type="status" value="NOT_ANNOTATED_CDS"/>
    <property type="molecule type" value="Genomic_DNA"/>
</dbReference>
<organism evidence="2 3">
    <name type="scientific">Anopheles culicifacies</name>
    <dbReference type="NCBI Taxonomy" id="139723"/>
    <lineage>
        <taxon>Eukaryota</taxon>
        <taxon>Metazoa</taxon>
        <taxon>Ecdysozoa</taxon>
        <taxon>Arthropoda</taxon>
        <taxon>Hexapoda</taxon>
        <taxon>Insecta</taxon>
        <taxon>Pterygota</taxon>
        <taxon>Neoptera</taxon>
        <taxon>Endopterygota</taxon>
        <taxon>Diptera</taxon>
        <taxon>Nematocera</taxon>
        <taxon>Culicoidea</taxon>
        <taxon>Culicidae</taxon>
        <taxon>Anophelinae</taxon>
        <taxon>Anopheles</taxon>
        <taxon>culicifacies species complex</taxon>
    </lineage>
</organism>
<evidence type="ECO:0000256" key="1">
    <source>
        <dbReference type="SAM" id="MobiDB-lite"/>
    </source>
</evidence>
<dbReference type="AlphaFoldDB" id="A0A182MSC8"/>
<feature type="compositionally biased region" description="Polar residues" evidence="1">
    <location>
        <begin position="1"/>
        <end position="22"/>
    </location>
</feature>
<evidence type="ECO:0000313" key="3">
    <source>
        <dbReference type="Proteomes" id="UP000075883"/>
    </source>
</evidence>
<dbReference type="VEuPathDB" id="VectorBase:ACUA025091"/>
<sequence length="195" mass="21571">MIAHCVSSTGQPKQEYQLTHPANTDDTHNASQIGSHISSTGRTESNFAVGDSGIVPLNEQDVYDENDTSENDESDTDNGPPVTVEETRYDADDNGDGIIHDSPIRIMSSLNGGQLASPSVHVGVQTELNDLEAAEGALESDGSKRFLQHHYQNPREPRKQLQHAEGNAMFILNFHNYYHILLRRSQIDVHGRLRV</sequence>
<feature type="region of interest" description="Disordered" evidence="1">
    <location>
        <begin position="1"/>
        <end position="96"/>
    </location>
</feature>
<proteinExistence type="predicted"/>
<feature type="compositionally biased region" description="Polar residues" evidence="1">
    <location>
        <begin position="29"/>
        <end position="46"/>
    </location>
</feature>
<dbReference type="Proteomes" id="UP000075883">
    <property type="component" value="Unassembled WGS sequence"/>
</dbReference>
<keyword evidence="3" id="KW-1185">Reference proteome</keyword>
<reference evidence="3" key="1">
    <citation type="submission" date="2013-09" db="EMBL/GenBank/DDBJ databases">
        <title>The Genome Sequence of Anopheles culicifacies species A.</title>
        <authorList>
            <consortium name="The Broad Institute Genomics Platform"/>
            <person name="Neafsey D.E."/>
            <person name="Besansky N."/>
            <person name="Howell P."/>
            <person name="Walton C."/>
            <person name="Young S.K."/>
            <person name="Zeng Q."/>
            <person name="Gargeya S."/>
            <person name="Fitzgerald M."/>
            <person name="Haas B."/>
            <person name="Abouelleil A."/>
            <person name="Allen A.W."/>
            <person name="Alvarado L."/>
            <person name="Arachchi H.M."/>
            <person name="Berlin A.M."/>
            <person name="Chapman S.B."/>
            <person name="Gainer-Dewar J."/>
            <person name="Goldberg J."/>
            <person name="Griggs A."/>
            <person name="Gujja S."/>
            <person name="Hansen M."/>
            <person name="Howarth C."/>
            <person name="Imamovic A."/>
            <person name="Ireland A."/>
            <person name="Larimer J."/>
            <person name="McCowan C."/>
            <person name="Murphy C."/>
            <person name="Pearson M."/>
            <person name="Poon T.W."/>
            <person name="Priest M."/>
            <person name="Roberts A."/>
            <person name="Saif S."/>
            <person name="Shea T."/>
            <person name="Sisk P."/>
            <person name="Sykes S."/>
            <person name="Wortman J."/>
            <person name="Nusbaum C."/>
            <person name="Birren B."/>
        </authorList>
    </citation>
    <scope>NUCLEOTIDE SEQUENCE [LARGE SCALE GENOMIC DNA]</scope>
    <source>
        <strain evidence="3">A-37</strain>
    </source>
</reference>